<dbReference type="PRINTS" id="PR00922">
    <property type="entry name" value="DADACBPTASE3"/>
</dbReference>
<dbReference type="SUPFAM" id="SSF56601">
    <property type="entry name" value="beta-lactamase/transpeptidase-like"/>
    <property type="match status" value="1"/>
</dbReference>
<dbReference type="Gene3D" id="3.40.710.10">
    <property type="entry name" value="DD-peptidase/beta-lactamase superfamily"/>
    <property type="match status" value="2"/>
</dbReference>
<keyword evidence="4" id="KW-0614">Plasmid</keyword>
<dbReference type="EMBL" id="LNKA01000010">
    <property type="protein sequence ID" value="KTC65076.1"/>
    <property type="molecule type" value="Genomic_DNA"/>
</dbReference>
<dbReference type="Pfam" id="PF02113">
    <property type="entry name" value="Peptidase_S13"/>
    <property type="match status" value="1"/>
</dbReference>
<dbReference type="PANTHER" id="PTHR30023:SF0">
    <property type="entry name" value="PENICILLIN-SENSITIVE CARBOXYPEPTIDASE A"/>
    <property type="match status" value="1"/>
</dbReference>
<dbReference type="Gene3D" id="3.50.80.20">
    <property type="entry name" value="D-Ala-D-Ala carboxypeptidase C, peptidase S13"/>
    <property type="match status" value="1"/>
</dbReference>
<dbReference type="InterPro" id="IPR012338">
    <property type="entry name" value="Beta-lactam/transpept-like"/>
</dbReference>
<dbReference type="EMBL" id="LR134422">
    <property type="protein sequence ID" value="VEH85404.1"/>
    <property type="molecule type" value="Genomic_DNA"/>
</dbReference>
<gene>
    <name evidence="4" type="primary">dacB_2</name>
    <name evidence="3" type="ORF">Lade_1599</name>
    <name evidence="4" type="ORF">NCTC12735_01034</name>
</gene>
<dbReference type="GO" id="GO:0000270">
    <property type="term" value="P:peptidoglycan metabolic process"/>
    <property type="evidence" value="ECO:0007669"/>
    <property type="project" value="TreeGrafter"/>
</dbReference>
<proteinExistence type="inferred from homology"/>
<dbReference type="GO" id="GO:0006508">
    <property type="term" value="P:proteolysis"/>
    <property type="evidence" value="ECO:0007669"/>
    <property type="project" value="InterPro"/>
</dbReference>
<evidence type="ECO:0000313" key="5">
    <source>
        <dbReference type="Proteomes" id="UP000054859"/>
    </source>
</evidence>
<name>A0A0W0R1W8_9GAMM</name>
<keyword evidence="3" id="KW-0121">Carboxypeptidase</keyword>
<geneLocation type="plasmid" evidence="4 6">
    <name>13</name>
</geneLocation>
<dbReference type="RefSeq" id="WP_232048517.1">
    <property type="nucleotide sequence ID" value="NZ_CAAAHS010000009.1"/>
</dbReference>
<evidence type="ECO:0000256" key="1">
    <source>
        <dbReference type="ARBA" id="ARBA00006096"/>
    </source>
</evidence>
<dbReference type="PATRIC" id="fig|45056.6.peg.1651"/>
<dbReference type="EC" id="3.4.16.4" evidence="3"/>
<organism evidence="3 5">
    <name type="scientific">Legionella adelaidensis</name>
    <dbReference type="NCBI Taxonomy" id="45056"/>
    <lineage>
        <taxon>Bacteria</taxon>
        <taxon>Pseudomonadati</taxon>
        <taxon>Pseudomonadota</taxon>
        <taxon>Gammaproteobacteria</taxon>
        <taxon>Legionellales</taxon>
        <taxon>Legionellaceae</taxon>
        <taxon>Legionella</taxon>
    </lineage>
</organism>
<dbReference type="Proteomes" id="UP000281170">
    <property type="component" value="Plasmid 13"/>
</dbReference>
<evidence type="ECO:0000313" key="4">
    <source>
        <dbReference type="EMBL" id="VEH85404.1"/>
    </source>
</evidence>
<dbReference type="PANTHER" id="PTHR30023">
    <property type="entry name" value="D-ALANYL-D-ALANINE CARBOXYPEPTIDASE"/>
    <property type="match status" value="1"/>
</dbReference>
<evidence type="ECO:0000313" key="3">
    <source>
        <dbReference type="EMBL" id="KTC65076.1"/>
    </source>
</evidence>
<comment type="similarity">
    <text evidence="1">Belongs to the peptidase S13 family.</text>
</comment>
<evidence type="ECO:0000313" key="6">
    <source>
        <dbReference type="Proteomes" id="UP000281170"/>
    </source>
</evidence>
<dbReference type="NCBIfam" id="TIGR00666">
    <property type="entry name" value="PBP4"/>
    <property type="match status" value="1"/>
</dbReference>
<dbReference type="Proteomes" id="UP000054859">
    <property type="component" value="Unassembled WGS sequence"/>
</dbReference>
<reference evidence="3 5" key="1">
    <citation type="submission" date="2015-11" db="EMBL/GenBank/DDBJ databases">
        <title>Identification of large and diverse effector repertoires of 38 Legionella species.</title>
        <authorList>
            <person name="Burstein D."/>
            <person name="Amaro F."/>
            <person name="Zusman T."/>
            <person name="Lifshitz Z."/>
            <person name="Cohen O."/>
            <person name="Gilbert J.A."/>
            <person name="Pupko T."/>
            <person name="Shuman H.A."/>
            <person name="Segal G."/>
        </authorList>
    </citation>
    <scope>NUCLEOTIDE SEQUENCE [LARGE SCALE GENOMIC DNA]</scope>
    <source>
        <strain evidence="3 5">1762-AUS-E</strain>
    </source>
</reference>
<protein>
    <submittedName>
        <fullName evidence="3">D-Ala-D-Ala carboxypeptidase</fullName>
        <ecNumber evidence="3">3.4.16.4</ecNumber>
    </submittedName>
</protein>
<sequence length="464" mass="51878">MRHFMYFILICISLFNQFVYSQTLTTKIDALISQQLPHATVGVLIKEADTGKIIYSKNPDKLLSPASSMKLFTAAAALYHLKPTYHFLTTFSQKNEDYYITFSGSPSLTETDLTNLLHSLQEQNIKIIRGNIVLDTSRFKAPFIPGGNSVDDLGWYYSAPDTTAILDENAVSYDFFSEKPGELIQIKPQKVSNALTIINQVITVTKEEEKEHCNLNIEIKTNNTLRLYGCLAQSSQPMKMQLAVPDPILYVRKVVKEILHRNNVLLEGHIINGHTPSGATILAQNQSGDLIQLITHMLRESDNLYASSITKELAYSLTKDGTNKQGAFALKTILAEHTHINMSEIEIADGTGTRYNLVTPRQIITLLSDIYHDKSMKDLFIKALPQAGVSGTLKERFKKTILEKNVFAKTGTMHDVSSLSGFVVGTDKKPIIFSIIINGVNKPISVAKSLEEEILHVVTKKRFR</sequence>
<dbReference type="KEGG" id="ladl:NCTC12735_01034"/>
<dbReference type="InterPro" id="IPR000667">
    <property type="entry name" value="Peptidase_S13"/>
</dbReference>
<reference evidence="4 6" key="2">
    <citation type="submission" date="2018-12" db="EMBL/GenBank/DDBJ databases">
        <authorList>
            <consortium name="Pathogen Informatics"/>
        </authorList>
    </citation>
    <scope>NUCLEOTIDE SEQUENCE [LARGE SCALE GENOMIC DNA]</scope>
    <source>
        <strain evidence="4 6">NCTC12735</strain>
        <plasmid evidence="6">13</plasmid>
    </source>
</reference>
<dbReference type="GO" id="GO:0009002">
    <property type="term" value="F:serine-type D-Ala-D-Ala carboxypeptidase activity"/>
    <property type="evidence" value="ECO:0007669"/>
    <property type="project" value="UniProtKB-EC"/>
</dbReference>
<keyword evidence="5" id="KW-1185">Reference proteome</keyword>
<dbReference type="AlphaFoldDB" id="A0A0W0R1W8"/>
<evidence type="ECO:0000256" key="2">
    <source>
        <dbReference type="ARBA" id="ARBA00022801"/>
    </source>
</evidence>
<dbReference type="STRING" id="45056.Lade_1599"/>
<keyword evidence="2 3" id="KW-0378">Hydrolase</keyword>
<accession>A0A0W0R1W8</accession>
<keyword evidence="3" id="KW-0645">Protease</keyword>